<dbReference type="Proteomes" id="UP001107558">
    <property type="component" value="Chromosome 1"/>
</dbReference>
<dbReference type="Gene3D" id="1.20.1050.80">
    <property type="entry name" value="VPS9 domain"/>
    <property type="match status" value="1"/>
</dbReference>
<dbReference type="PROSITE" id="PS50088">
    <property type="entry name" value="ANK_REPEAT"/>
    <property type="match status" value="3"/>
</dbReference>
<evidence type="ECO:0000313" key="5">
    <source>
        <dbReference type="Proteomes" id="UP001107558"/>
    </source>
</evidence>
<dbReference type="Pfam" id="PF12796">
    <property type="entry name" value="Ank_2"/>
    <property type="match status" value="1"/>
</dbReference>
<dbReference type="GO" id="GO:0000149">
    <property type="term" value="F:SNARE binding"/>
    <property type="evidence" value="ECO:0007669"/>
    <property type="project" value="TreeGrafter"/>
</dbReference>
<dbReference type="GO" id="GO:0030133">
    <property type="term" value="C:transport vesicle"/>
    <property type="evidence" value="ECO:0007669"/>
    <property type="project" value="TreeGrafter"/>
</dbReference>
<keyword evidence="5" id="KW-1185">Reference proteome</keyword>
<feature type="repeat" description="ANK" evidence="1">
    <location>
        <begin position="581"/>
        <end position="613"/>
    </location>
</feature>
<feature type="domain" description="VPS9" evidence="3">
    <location>
        <begin position="234"/>
        <end position="381"/>
    </location>
</feature>
<keyword evidence="2" id="KW-1133">Transmembrane helix</keyword>
<dbReference type="GO" id="GO:0097422">
    <property type="term" value="C:tubular endosome"/>
    <property type="evidence" value="ECO:0007669"/>
    <property type="project" value="TreeGrafter"/>
</dbReference>
<dbReference type="GO" id="GO:0048812">
    <property type="term" value="P:neuron projection morphogenesis"/>
    <property type="evidence" value="ECO:0007669"/>
    <property type="project" value="TreeGrafter"/>
</dbReference>
<evidence type="ECO:0000256" key="1">
    <source>
        <dbReference type="PROSITE-ProRule" id="PRU00023"/>
    </source>
</evidence>
<dbReference type="AlphaFoldDB" id="A0A9J6CJU3"/>
<dbReference type="SUPFAM" id="SSF109993">
    <property type="entry name" value="VPS9 domain"/>
    <property type="match status" value="1"/>
</dbReference>
<dbReference type="InterPro" id="IPR036770">
    <property type="entry name" value="Ankyrin_rpt-contain_sf"/>
</dbReference>
<sequence length="665" mass="76728">MNISINYEEDLQKNPLYLTLMQKSSLLQEICINNWIFALPRKSSYSEESLKNHEFILSHILSPSEELPKTHFINLIGDEVVINEQSIKMKNDKIHQCVILFEEFYFTKDLQKFKIMCIDMPLNKKFGKRSMSSNSTVKNVQESIEFIHQNCSRQIERKIQNAIKNFNLRMQKVFDYKQLQINIKLLYDYCINIASNRKIKDDQFLFLNVKIAIEYIVMDAVYEKIFDAITIENSEKNIEFNKILRKLSNITLNDLNLSHLPEVTSQVNENINVLRIELLKIDKSKCAFDKLSCIKNVIDIISLYNDNKLTATDELLPMLVYIIIKSNYFYFISTLIFIKEFNLSQILNSEAHSVGSAFVYILTTIEAIIYFIQTNEHMKLEKNQLIKKTITIDDVKCQTDYIDFLFKCIYDNDEVQLEKYLKIPYSVFIKEKTSSSSEPSSSSQNSVSCHPLCACLSCENLKNNSSSINVNLTSQNDMRMLHIAAFYNLPKIVSLLLINDAEIDATNENGFTALHIASMNGHQKVLFLLLHGNANINLPTKDKKTSLILASMYGHEHCVKALIFFSEHTHMAININAQDIEGNTALHYASQCGFLIIVDILLEYQAKATLKNNIGKTPLDYAYNSVIKKRINDAVKYQVEELPVAESEFVFIRKQDLAEIFEDTK</sequence>
<evidence type="ECO:0000313" key="4">
    <source>
        <dbReference type="EMBL" id="KAG5682489.1"/>
    </source>
</evidence>
<evidence type="ECO:0000259" key="3">
    <source>
        <dbReference type="PROSITE" id="PS51205"/>
    </source>
</evidence>
<dbReference type="SMART" id="SM00248">
    <property type="entry name" value="ANK"/>
    <property type="match status" value="4"/>
</dbReference>
<comment type="caution">
    <text evidence="4">The sequence shown here is derived from an EMBL/GenBank/DDBJ whole genome shotgun (WGS) entry which is preliminary data.</text>
</comment>
<dbReference type="GO" id="GO:0005085">
    <property type="term" value="F:guanyl-nucleotide exchange factor activity"/>
    <property type="evidence" value="ECO:0007669"/>
    <property type="project" value="TreeGrafter"/>
</dbReference>
<dbReference type="Pfam" id="PF13857">
    <property type="entry name" value="Ank_5"/>
    <property type="match status" value="1"/>
</dbReference>
<keyword evidence="2" id="KW-0812">Transmembrane</keyword>
<feature type="transmembrane region" description="Helical" evidence="2">
    <location>
        <begin position="318"/>
        <end position="338"/>
    </location>
</feature>
<dbReference type="GO" id="GO:0045022">
    <property type="term" value="P:early endosome to late endosome transport"/>
    <property type="evidence" value="ECO:0007669"/>
    <property type="project" value="TreeGrafter"/>
</dbReference>
<dbReference type="GO" id="GO:0005769">
    <property type="term" value="C:early endosome"/>
    <property type="evidence" value="ECO:0007669"/>
    <property type="project" value="TreeGrafter"/>
</dbReference>
<dbReference type="InterPro" id="IPR051248">
    <property type="entry name" value="UPF0507/Ank_repeat_27"/>
</dbReference>
<dbReference type="InterPro" id="IPR037191">
    <property type="entry name" value="VPS9_dom_sf"/>
</dbReference>
<dbReference type="GO" id="GO:0005886">
    <property type="term" value="C:plasma membrane"/>
    <property type="evidence" value="ECO:0007669"/>
    <property type="project" value="TreeGrafter"/>
</dbReference>
<feature type="repeat" description="ANK" evidence="1">
    <location>
        <begin position="476"/>
        <end position="508"/>
    </location>
</feature>
<name>A0A9J6CJU3_POLVA</name>
<dbReference type="SUPFAM" id="SSF48403">
    <property type="entry name" value="Ankyrin repeat"/>
    <property type="match status" value="1"/>
</dbReference>
<dbReference type="PROSITE" id="PS51205">
    <property type="entry name" value="VPS9"/>
    <property type="match status" value="1"/>
</dbReference>
<dbReference type="GO" id="GO:0043005">
    <property type="term" value="C:neuron projection"/>
    <property type="evidence" value="ECO:0007669"/>
    <property type="project" value="TreeGrafter"/>
</dbReference>
<protein>
    <recommendedName>
        <fullName evidence="3">VPS9 domain-containing protein</fullName>
    </recommendedName>
</protein>
<reference evidence="4" key="1">
    <citation type="submission" date="2021-03" db="EMBL/GenBank/DDBJ databases">
        <title>Chromosome level genome of the anhydrobiotic midge Polypedilum vanderplanki.</title>
        <authorList>
            <person name="Yoshida Y."/>
            <person name="Kikawada T."/>
            <person name="Gusev O."/>
        </authorList>
    </citation>
    <scope>NUCLEOTIDE SEQUENCE</scope>
    <source>
        <strain evidence="4">NIAS01</strain>
        <tissue evidence="4">Whole body or cell culture</tissue>
    </source>
</reference>
<dbReference type="PANTHER" id="PTHR24170:SF2">
    <property type="entry name" value="ANKYRIN REPEAT DOMAIN-CONTAINING PROTEIN 27"/>
    <property type="match status" value="1"/>
</dbReference>
<dbReference type="Pfam" id="PF02204">
    <property type="entry name" value="VPS9"/>
    <property type="match status" value="1"/>
</dbReference>
<gene>
    <name evidence="4" type="ORF">PVAND_011840</name>
</gene>
<dbReference type="EMBL" id="JADBJN010000001">
    <property type="protein sequence ID" value="KAG5682489.1"/>
    <property type="molecule type" value="Genomic_DNA"/>
</dbReference>
<keyword evidence="1" id="KW-0040">ANK repeat</keyword>
<evidence type="ECO:0000256" key="2">
    <source>
        <dbReference type="SAM" id="Phobius"/>
    </source>
</evidence>
<feature type="transmembrane region" description="Helical" evidence="2">
    <location>
        <begin position="350"/>
        <end position="372"/>
    </location>
</feature>
<dbReference type="PANTHER" id="PTHR24170">
    <property type="entry name" value="ANKYRIN REPEAT DOMAIN-CONTAINING PROTEIN 27"/>
    <property type="match status" value="1"/>
</dbReference>
<keyword evidence="2" id="KW-0472">Membrane</keyword>
<dbReference type="PROSITE" id="PS50297">
    <property type="entry name" value="ANK_REP_REGION"/>
    <property type="match status" value="2"/>
</dbReference>
<accession>A0A9J6CJU3</accession>
<proteinExistence type="predicted"/>
<organism evidence="4 5">
    <name type="scientific">Polypedilum vanderplanki</name>
    <name type="common">Sleeping chironomid midge</name>
    <dbReference type="NCBI Taxonomy" id="319348"/>
    <lineage>
        <taxon>Eukaryota</taxon>
        <taxon>Metazoa</taxon>
        <taxon>Ecdysozoa</taxon>
        <taxon>Arthropoda</taxon>
        <taxon>Hexapoda</taxon>
        <taxon>Insecta</taxon>
        <taxon>Pterygota</taxon>
        <taxon>Neoptera</taxon>
        <taxon>Endopterygota</taxon>
        <taxon>Diptera</taxon>
        <taxon>Nematocera</taxon>
        <taxon>Chironomoidea</taxon>
        <taxon>Chironomidae</taxon>
        <taxon>Chironominae</taxon>
        <taxon>Polypedilum</taxon>
        <taxon>Polypedilum</taxon>
    </lineage>
</organism>
<dbReference type="InterPro" id="IPR002110">
    <property type="entry name" value="Ankyrin_rpt"/>
</dbReference>
<dbReference type="OrthoDB" id="411646at2759"/>
<feature type="repeat" description="ANK" evidence="1">
    <location>
        <begin position="509"/>
        <end position="541"/>
    </location>
</feature>
<dbReference type="InterPro" id="IPR003123">
    <property type="entry name" value="VPS9"/>
</dbReference>
<dbReference type="Gene3D" id="1.25.40.20">
    <property type="entry name" value="Ankyrin repeat-containing domain"/>
    <property type="match status" value="2"/>
</dbReference>
<dbReference type="GO" id="GO:0005770">
    <property type="term" value="C:late endosome"/>
    <property type="evidence" value="ECO:0007669"/>
    <property type="project" value="TreeGrafter"/>
</dbReference>